<feature type="region of interest" description="Disordered" evidence="1">
    <location>
        <begin position="1"/>
        <end position="175"/>
    </location>
</feature>
<gene>
    <name evidence="2" type="ORF">AVDCRST_MAG06-734</name>
</gene>
<dbReference type="AlphaFoldDB" id="A0A6J4NAR7"/>
<dbReference type="EMBL" id="CADCUP010000049">
    <property type="protein sequence ID" value="CAA9378933.1"/>
    <property type="molecule type" value="Genomic_DNA"/>
</dbReference>
<evidence type="ECO:0000256" key="1">
    <source>
        <dbReference type="SAM" id="MobiDB-lite"/>
    </source>
</evidence>
<evidence type="ECO:0000313" key="2">
    <source>
        <dbReference type="EMBL" id="CAA9378933.1"/>
    </source>
</evidence>
<organism evidence="2">
    <name type="scientific">uncultured Nocardioides sp</name>
    <dbReference type="NCBI Taxonomy" id="198441"/>
    <lineage>
        <taxon>Bacteria</taxon>
        <taxon>Bacillati</taxon>
        <taxon>Actinomycetota</taxon>
        <taxon>Actinomycetes</taxon>
        <taxon>Propionibacteriales</taxon>
        <taxon>Nocardioidaceae</taxon>
        <taxon>Nocardioides</taxon>
        <taxon>environmental samples</taxon>
    </lineage>
</organism>
<protein>
    <submittedName>
        <fullName evidence="2">FIG005453: Putative DeoR-family transcriptional regulator</fullName>
    </submittedName>
</protein>
<reference evidence="2" key="1">
    <citation type="submission" date="2020-02" db="EMBL/GenBank/DDBJ databases">
        <authorList>
            <person name="Meier V. D."/>
        </authorList>
    </citation>
    <scope>NUCLEOTIDE SEQUENCE</scope>
    <source>
        <strain evidence="2">AVDCRST_MAG06</strain>
    </source>
</reference>
<feature type="compositionally biased region" description="Basic residues" evidence="1">
    <location>
        <begin position="106"/>
        <end position="125"/>
    </location>
</feature>
<feature type="non-terminal residue" evidence="2">
    <location>
        <position position="1"/>
    </location>
</feature>
<accession>A0A6J4NAR7</accession>
<feature type="compositionally biased region" description="Gly residues" evidence="1">
    <location>
        <begin position="150"/>
        <end position="159"/>
    </location>
</feature>
<feature type="compositionally biased region" description="Basic and acidic residues" evidence="1">
    <location>
        <begin position="1"/>
        <end position="13"/>
    </location>
</feature>
<sequence length="189" mass="20029">VGPQERAVDEPAHHVAGAAPLRLQGPDPRAALPRGDLGGVREEVRARQGGAALPRRPDRGGHAGRLLRRRGGLPDQPRPVRPAGDQPGGRRGGGDRPGRQGVGARPARRGRHRRRAQAHRQRRAARPLGPRPRGAAHRGRGAGVRRVLGGHPGALGGGVRLPPARRRRGDPPAPAAVGRRAVLRALVRR</sequence>
<name>A0A6J4NAR7_9ACTN</name>
<proteinExistence type="predicted"/>
<feature type="non-terminal residue" evidence="2">
    <location>
        <position position="189"/>
    </location>
</feature>